<name>A0A3B0CT63_9BACL</name>
<reference evidence="1 2" key="1">
    <citation type="journal article" date="2007" name="Int. J. Syst. Evol. Microbiol.">
        <title>Paenibacillus ginsengarvi sp. nov., isolated from soil from ginseng cultivation.</title>
        <authorList>
            <person name="Yoon M.H."/>
            <person name="Ten L.N."/>
            <person name="Im W.T."/>
        </authorList>
    </citation>
    <scope>NUCLEOTIDE SEQUENCE [LARGE SCALE GENOMIC DNA]</scope>
    <source>
        <strain evidence="1 2">KCTC 13059</strain>
    </source>
</reference>
<dbReference type="Gene3D" id="3.40.190.10">
    <property type="entry name" value="Periplasmic binding protein-like II"/>
    <property type="match status" value="1"/>
</dbReference>
<protein>
    <submittedName>
        <fullName evidence="1">Extracellular solute-binding protein</fullName>
    </submittedName>
</protein>
<dbReference type="EMBL" id="RBAH01000002">
    <property type="protein sequence ID" value="RKN86369.1"/>
    <property type="molecule type" value="Genomic_DNA"/>
</dbReference>
<dbReference type="PANTHER" id="PTHR43649:SF12">
    <property type="entry name" value="DIACETYLCHITOBIOSE BINDING PROTEIN DASA"/>
    <property type="match status" value="1"/>
</dbReference>
<dbReference type="InterPro" id="IPR050490">
    <property type="entry name" value="Bact_solute-bd_prot1"/>
</dbReference>
<keyword evidence="2" id="KW-1185">Reference proteome</keyword>
<evidence type="ECO:0000313" key="2">
    <source>
        <dbReference type="Proteomes" id="UP000282311"/>
    </source>
</evidence>
<organism evidence="1 2">
    <name type="scientific">Paenibacillus ginsengarvi</name>
    <dbReference type="NCBI Taxonomy" id="400777"/>
    <lineage>
        <taxon>Bacteria</taxon>
        <taxon>Bacillati</taxon>
        <taxon>Bacillota</taxon>
        <taxon>Bacilli</taxon>
        <taxon>Bacillales</taxon>
        <taxon>Paenibacillaceae</taxon>
        <taxon>Paenibacillus</taxon>
    </lineage>
</organism>
<dbReference type="PANTHER" id="PTHR43649">
    <property type="entry name" value="ARABINOSE-BINDING PROTEIN-RELATED"/>
    <property type="match status" value="1"/>
</dbReference>
<dbReference type="Proteomes" id="UP000282311">
    <property type="component" value="Unassembled WGS sequence"/>
</dbReference>
<dbReference type="PROSITE" id="PS51257">
    <property type="entry name" value="PROKAR_LIPOPROTEIN"/>
    <property type="match status" value="1"/>
</dbReference>
<evidence type="ECO:0000313" key="1">
    <source>
        <dbReference type="EMBL" id="RKN86369.1"/>
    </source>
</evidence>
<proteinExistence type="predicted"/>
<comment type="caution">
    <text evidence="1">The sequence shown here is derived from an EMBL/GenBank/DDBJ whole genome shotgun (WGS) entry which is preliminary data.</text>
</comment>
<accession>A0A3B0CT63</accession>
<dbReference type="SUPFAM" id="SSF53850">
    <property type="entry name" value="Periplasmic binding protein-like II"/>
    <property type="match status" value="1"/>
</dbReference>
<sequence length="442" mass="49229">MNMKKFPDMERSRKHLLVYPLLLSLAAGCSSGGGQPSAADPVKDNKPKTPVTLKVLFANPGMTKEIFQELIAEPVKKLHPHISFDMVEFQTTYGLKEMIAAGDLPDFIYTTPYIQDMLDSDIALDLTEALKKHQIDTARFNPVVMNAIKGFGSKGEIYSVPYMSQSFAMWYNKSLFDRFGSAYPTDGMTWDQAIELSKKLARQENGVQYRGLVATHGGISTFASSLSLELVDSKSLSALISDKWNDVFAKGKALYDIVDNRPTKLNASNVQLFVRDQTLAMAPYWTGGMLGNLKDAKDLNWDVVQVPYFAEAPNKYYQVDYHQFVVSKTTKHLDDVMEVLKVTVSDEVQAKAARQGKETILANQSIIDQFAQDLDFVKGKNLKGIFKGQASNMIFQSKYNGSVSTAINAAFNDVFEGKSDINTALRKAKEDADKKIAELKQQ</sequence>
<dbReference type="AlphaFoldDB" id="A0A3B0CT63"/>
<gene>
    <name evidence="1" type="ORF">D7M11_04980</name>
</gene>